<dbReference type="RefSeq" id="WP_380690768.1">
    <property type="nucleotide sequence ID" value="NZ_JBHRSS010000007.1"/>
</dbReference>
<evidence type="ECO:0000313" key="9">
    <source>
        <dbReference type="Proteomes" id="UP001595462"/>
    </source>
</evidence>
<comment type="caution">
    <text evidence="8">The sequence shown here is derived from an EMBL/GenBank/DDBJ whole genome shotgun (WGS) entry which is preliminary data.</text>
</comment>
<reference evidence="9" key="1">
    <citation type="journal article" date="2019" name="Int. J. Syst. Evol. Microbiol.">
        <title>The Global Catalogue of Microorganisms (GCM) 10K type strain sequencing project: providing services to taxonomists for standard genome sequencing and annotation.</title>
        <authorList>
            <consortium name="The Broad Institute Genomics Platform"/>
            <consortium name="The Broad Institute Genome Sequencing Center for Infectious Disease"/>
            <person name="Wu L."/>
            <person name="Ma J."/>
        </authorList>
    </citation>
    <scope>NUCLEOTIDE SEQUENCE [LARGE SCALE GENOMIC DNA]</scope>
    <source>
        <strain evidence="9">KCTC 52640</strain>
    </source>
</reference>
<dbReference type="HAMAP" id="MF_00258">
    <property type="entry name" value="Glu_racemase"/>
    <property type="match status" value="1"/>
</dbReference>
<dbReference type="Gene3D" id="3.40.50.1860">
    <property type="match status" value="2"/>
</dbReference>
<keyword evidence="4 7" id="KW-0573">Peptidoglycan synthesis</keyword>
<keyword evidence="3 7" id="KW-0133">Cell shape</keyword>
<dbReference type="InterPro" id="IPR033134">
    <property type="entry name" value="Asp/Glu_racemase_AS_2"/>
</dbReference>
<dbReference type="EC" id="5.1.1.3" evidence="2 7"/>
<dbReference type="InterPro" id="IPR001920">
    <property type="entry name" value="Asp/Glu_race"/>
</dbReference>
<feature type="binding site" evidence="7">
    <location>
        <begin position="84"/>
        <end position="85"/>
    </location>
    <ligand>
        <name>substrate</name>
    </ligand>
</feature>
<dbReference type="PANTHER" id="PTHR21198">
    <property type="entry name" value="GLUTAMATE RACEMASE"/>
    <property type="match status" value="1"/>
</dbReference>
<keyword evidence="5 7" id="KW-0413">Isomerase</keyword>
<evidence type="ECO:0000256" key="3">
    <source>
        <dbReference type="ARBA" id="ARBA00022960"/>
    </source>
</evidence>
<dbReference type="InterPro" id="IPR018187">
    <property type="entry name" value="Asp/Glu_racemase_AS_1"/>
</dbReference>
<evidence type="ECO:0000256" key="7">
    <source>
        <dbReference type="HAMAP-Rule" id="MF_00258"/>
    </source>
</evidence>
<evidence type="ECO:0000256" key="5">
    <source>
        <dbReference type="ARBA" id="ARBA00023235"/>
    </source>
</evidence>
<gene>
    <name evidence="7 8" type="primary">murI</name>
    <name evidence="8" type="ORF">ACFOSU_15100</name>
</gene>
<comment type="pathway">
    <text evidence="7">Cell wall biogenesis; peptidoglycan biosynthesis.</text>
</comment>
<accession>A0ABV7ETM3</accession>
<feature type="binding site" evidence="7">
    <location>
        <begin position="198"/>
        <end position="199"/>
    </location>
    <ligand>
        <name>substrate</name>
    </ligand>
</feature>
<feature type="active site" description="Proton donor/acceptor" evidence="7">
    <location>
        <position position="197"/>
    </location>
</feature>
<keyword evidence="6 7" id="KW-0961">Cell wall biogenesis/degradation</keyword>
<dbReference type="GO" id="GO:0008881">
    <property type="term" value="F:glutamate racemase activity"/>
    <property type="evidence" value="ECO:0007669"/>
    <property type="project" value="UniProtKB-EC"/>
</dbReference>
<keyword evidence="9" id="KW-1185">Reference proteome</keyword>
<dbReference type="PROSITE" id="PS00924">
    <property type="entry name" value="ASP_GLU_RACEMASE_2"/>
    <property type="match status" value="1"/>
</dbReference>
<feature type="binding site" evidence="7">
    <location>
        <begin position="51"/>
        <end position="52"/>
    </location>
    <ligand>
        <name>substrate</name>
    </ligand>
</feature>
<evidence type="ECO:0000256" key="6">
    <source>
        <dbReference type="ARBA" id="ARBA00023316"/>
    </source>
</evidence>
<protein>
    <recommendedName>
        <fullName evidence="2 7">Glutamate racemase</fullName>
        <ecNumber evidence="2 7">5.1.1.3</ecNumber>
    </recommendedName>
</protein>
<feature type="binding site" evidence="7">
    <location>
        <begin position="19"/>
        <end position="20"/>
    </location>
    <ligand>
        <name>substrate</name>
    </ligand>
</feature>
<dbReference type="EMBL" id="JBHRSS010000007">
    <property type="protein sequence ID" value="MFC3105208.1"/>
    <property type="molecule type" value="Genomic_DNA"/>
</dbReference>
<evidence type="ECO:0000256" key="2">
    <source>
        <dbReference type="ARBA" id="ARBA00013090"/>
    </source>
</evidence>
<dbReference type="PANTHER" id="PTHR21198:SF2">
    <property type="entry name" value="GLUTAMATE RACEMASE"/>
    <property type="match status" value="1"/>
</dbReference>
<comment type="similarity">
    <text evidence="7">Belongs to the aspartate/glutamate racemases family.</text>
</comment>
<evidence type="ECO:0000256" key="4">
    <source>
        <dbReference type="ARBA" id="ARBA00022984"/>
    </source>
</evidence>
<evidence type="ECO:0000256" key="1">
    <source>
        <dbReference type="ARBA" id="ARBA00001602"/>
    </source>
</evidence>
<organism evidence="8 9">
    <name type="scientific">Salinisphaera aquimarina</name>
    <dbReference type="NCBI Taxonomy" id="2094031"/>
    <lineage>
        <taxon>Bacteria</taxon>
        <taxon>Pseudomonadati</taxon>
        <taxon>Pseudomonadota</taxon>
        <taxon>Gammaproteobacteria</taxon>
        <taxon>Salinisphaerales</taxon>
        <taxon>Salinisphaeraceae</taxon>
        <taxon>Salinisphaera</taxon>
    </lineage>
</organism>
<evidence type="ECO:0000313" key="8">
    <source>
        <dbReference type="EMBL" id="MFC3105208.1"/>
    </source>
</evidence>
<sequence>MLSPETAAPDARAPLLVFDSGVGGLSVLERIRQHCPAAPIVYAMDRAGYPYGMRDDADLAGRIPALLGRLVERYRPRLLVIACNTASTIAINAVRHALDIPVVGTVPAIKTAATRTRTGVIGVLGTHATIRQPYLDQLIDDFAPDCTILRHGAPALVDLAEARLVGDTRLSPAASNALSGLHSQTRGRSMDTVVLACTHFPLVAHELAAAAASDLQFVDSSDAIARRVAALTCAQSWPARRPRGIVASTGPAATTQILMPALARFGLMRLDTF</sequence>
<feature type="active site" description="Proton donor/acceptor" evidence="7">
    <location>
        <position position="83"/>
    </location>
</feature>
<dbReference type="InterPro" id="IPR004391">
    <property type="entry name" value="Glu_race"/>
</dbReference>
<dbReference type="NCBIfam" id="TIGR00067">
    <property type="entry name" value="glut_race"/>
    <property type="match status" value="1"/>
</dbReference>
<dbReference type="SUPFAM" id="SSF53681">
    <property type="entry name" value="Aspartate/glutamate racemase"/>
    <property type="match status" value="2"/>
</dbReference>
<dbReference type="Pfam" id="PF01177">
    <property type="entry name" value="Asp_Glu_race"/>
    <property type="match status" value="1"/>
</dbReference>
<dbReference type="PROSITE" id="PS00923">
    <property type="entry name" value="ASP_GLU_RACEMASE_1"/>
    <property type="match status" value="1"/>
</dbReference>
<dbReference type="InterPro" id="IPR015942">
    <property type="entry name" value="Asp/Glu/hydantoin_racemase"/>
</dbReference>
<name>A0ABV7ETM3_9GAMM</name>
<dbReference type="Proteomes" id="UP001595462">
    <property type="component" value="Unassembled WGS sequence"/>
</dbReference>
<comment type="function">
    <text evidence="7">Provides the (R)-glutamate required for cell wall biosynthesis.</text>
</comment>
<comment type="catalytic activity">
    <reaction evidence="1 7">
        <text>L-glutamate = D-glutamate</text>
        <dbReference type="Rhea" id="RHEA:12813"/>
        <dbReference type="ChEBI" id="CHEBI:29985"/>
        <dbReference type="ChEBI" id="CHEBI:29986"/>
        <dbReference type="EC" id="5.1.1.3"/>
    </reaction>
</comment>
<proteinExistence type="inferred from homology"/>